<sequence length="84" mass="9636">MNNVIHVVLVYRRETGELLVQESFADGDTAMRRRFELERVAEYAGTEVIVLSADSEQTLRETHGRYFYTEAELARQLRDALSAA</sequence>
<proteinExistence type="predicted"/>
<name>A0ABT2JIF4_9PSEU</name>
<dbReference type="RefSeq" id="WP_260195375.1">
    <property type="nucleotide sequence ID" value="NZ_JAFFZE010000025.1"/>
</dbReference>
<reference evidence="1 2" key="1">
    <citation type="submission" date="2021-02" db="EMBL/GenBank/DDBJ databases">
        <title>Actinophytocola xerophila sp. nov., isolated from soil of cotton cropping field.</title>
        <authorList>
            <person name="Huang R."/>
            <person name="Chen X."/>
            <person name="Ge X."/>
            <person name="Liu W."/>
        </authorList>
    </citation>
    <scope>NUCLEOTIDE SEQUENCE [LARGE SCALE GENOMIC DNA]</scope>
    <source>
        <strain evidence="1 2">S1-96</strain>
    </source>
</reference>
<organism evidence="1 2">
    <name type="scientific">Actinophytocola gossypii</name>
    <dbReference type="NCBI Taxonomy" id="2812003"/>
    <lineage>
        <taxon>Bacteria</taxon>
        <taxon>Bacillati</taxon>
        <taxon>Actinomycetota</taxon>
        <taxon>Actinomycetes</taxon>
        <taxon>Pseudonocardiales</taxon>
        <taxon>Pseudonocardiaceae</taxon>
    </lineage>
</organism>
<comment type="caution">
    <text evidence="1">The sequence shown here is derived from an EMBL/GenBank/DDBJ whole genome shotgun (WGS) entry which is preliminary data.</text>
</comment>
<gene>
    <name evidence="1" type="ORF">JT362_30690</name>
</gene>
<accession>A0ABT2JIF4</accession>
<evidence type="ECO:0000313" key="1">
    <source>
        <dbReference type="EMBL" id="MCT2587501.1"/>
    </source>
</evidence>
<keyword evidence="2" id="KW-1185">Reference proteome</keyword>
<dbReference type="Proteomes" id="UP001156441">
    <property type="component" value="Unassembled WGS sequence"/>
</dbReference>
<dbReference type="EMBL" id="JAFFZE010000025">
    <property type="protein sequence ID" value="MCT2587501.1"/>
    <property type="molecule type" value="Genomic_DNA"/>
</dbReference>
<evidence type="ECO:0008006" key="3">
    <source>
        <dbReference type="Google" id="ProtNLM"/>
    </source>
</evidence>
<protein>
    <recommendedName>
        <fullName evidence="3">DUF5753 domain-containing protein</fullName>
    </recommendedName>
</protein>
<evidence type="ECO:0000313" key="2">
    <source>
        <dbReference type="Proteomes" id="UP001156441"/>
    </source>
</evidence>